<dbReference type="SUPFAM" id="SSF48464">
    <property type="entry name" value="ENTH/VHS domain"/>
    <property type="match status" value="1"/>
</dbReference>
<dbReference type="Pfam" id="PF00018">
    <property type="entry name" value="SH3_1"/>
    <property type="match status" value="1"/>
</dbReference>
<gene>
    <name evidence="11" type="primary">LOC107661142</name>
</gene>
<dbReference type="GO" id="GO:0035091">
    <property type="term" value="F:phosphatidylinositol binding"/>
    <property type="evidence" value="ECO:0007669"/>
    <property type="project" value="InterPro"/>
</dbReference>
<name>A0A671QWM7_9TELE</name>
<feature type="compositionally biased region" description="Polar residues" evidence="8">
    <location>
        <begin position="145"/>
        <end position="162"/>
    </location>
</feature>
<dbReference type="SUPFAM" id="SSF50044">
    <property type="entry name" value="SH3-domain"/>
    <property type="match status" value="1"/>
</dbReference>
<feature type="region of interest" description="Disordered" evidence="8">
    <location>
        <begin position="141"/>
        <end position="165"/>
    </location>
</feature>
<dbReference type="PROSITE" id="PS50179">
    <property type="entry name" value="VHS"/>
    <property type="match status" value="1"/>
</dbReference>
<evidence type="ECO:0000313" key="11">
    <source>
        <dbReference type="Ensembl" id="ENSSANP00000075175.1"/>
    </source>
</evidence>
<dbReference type="AlphaFoldDB" id="A0A671QWM7"/>
<proteinExistence type="inferred from homology"/>
<dbReference type="PROSITE" id="PS50330">
    <property type="entry name" value="UIM"/>
    <property type="match status" value="1"/>
</dbReference>
<evidence type="ECO:0000259" key="10">
    <source>
        <dbReference type="PROSITE" id="PS50179"/>
    </source>
</evidence>
<comment type="subcellular location">
    <subcellularLocation>
        <location evidence="1">Early endosome membrane</location>
        <topology evidence="1">Peripheral membrane protein</topology>
        <orientation evidence="1">Cytoplasmic side</orientation>
    </subcellularLocation>
</comment>
<evidence type="ECO:0000256" key="1">
    <source>
        <dbReference type="ARBA" id="ARBA00004469"/>
    </source>
</evidence>
<dbReference type="GO" id="GO:0015031">
    <property type="term" value="P:protein transport"/>
    <property type="evidence" value="ECO:0007669"/>
    <property type="project" value="UniProtKB-KW"/>
</dbReference>
<keyword evidence="12" id="KW-1185">Reference proteome</keyword>
<feature type="domain" description="SH3" evidence="9">
    <location>
        <begin position="203"/>
        <end position="262"/>
    </location>
</feature>
<dbReference type="Pfam" id="PF02809">
    <property type="entry name" value="UIM"/>
    <property type="match status" value="1"/>
</dbReference>
<dbReference type="InterPro" id="IPR008942">
    <property type="entry name" value="ENTH_VHS"/>
</dbReference>
<keyword evidence="4" id="KW-0813">Transport</keyword>
<feature type="region of interest" description="Disordered" evidence="8">
    <location>
        <begin position="1"/>
        <end position="21"/>
    </location>
</feature>
<keyword evidence="5" id="KW-0967">Endosome</keyword>
<dbReference type="InterPro" id="IPR050670">
    <property type="entry name" value="STAM"/>
</dbReference>
<dbReference type="PROSITE" id="PS50002">
    <property type="entry name" value="SH3"/>
    <property type="match status" value="1"/>
</dbReference>
<sequence>MPLFGQNPFDQDVEKATSETNTSEDWGLIMDICDRVGTTPNGAKDCLRSVMKRVNHKVPHVAMHALTLLGACVSNSGKIFHLEICSREFASEVRSVLNKAHPKVAEKLKALMVEWAEEFQKDPQLSLISATIKSLKEDGVAFPTANPQSSSTKPNSTSATSKTVDDDDLAKAIELSLQEQKQQAETRPLTMIADPPYNTNGGKESRKVRALYDFEAAEDNELTFKAGELVIILDDSDPNWWKGENHRGVGLFPSNFVTTKLNDEPDPVMYVEKTVVPEEPIVEVKAEPEPVYIDEEKMDKTLYLLQNTDPADASPDSPELVTLEGTRKALHVLLMFNVDRIYHSELSELNVKVLEALELYNQLMNEAPLYNAYSKMQTLQGTYPGGYQPSGAYMSSGVPQGYSLTDQAGPLCSLPPSVNSVPTSQPAQPTYISGPMNAPYVNQAPGAHTPYPQQMGMGMDMSAYQNANPGLPPTSYPMSAPAQPAPQQQQAAFYQQPLL</sequence>
<dbReference type="Gene3D" id="1.25.40.90">
    <property type="match status" value="1"/>
</dbReference>
<evidence type="ECO:0000256" key="8">
    <source>
        <dbReference type="SAM" id="MobiDB-lite"/>
    </source>
</evidence>
<dbReference type="GO" id="GO:0043130">
    <property type="term" value="F:ubiquitin binding"/>
    <property type="evidence" value="ECO:0007669"/>
    <property type="project" value="InterPro"/>
</dbReference>
<dbReference type="InterPro" id="IPR003903">
    <property type="entry name" value="UIM_dom"/>
</dbReference>
<dbReference type="PRINTS" id="PR00452">
    <property type="entry name" value="SH3DOMAIN"/>
</dbReference>
<keyword evidence="6" id="KW-0653">Protein transport</keyword>
<evidence type="ECO:0000256" key="2">
    <source>
        <dbReference type="ARBA" id="ARBA00009666"/>
    </source>
</evidence>
<dbReference type="Proteomes" id="UP000472260">
    <property type="component" value="Unassembled WGS sequence"/>
</dbReference>
<dbReference type="FunFam" id="1.25.40.90:FF:000009">
    <property type="entry name" value="Putative signal transducing adapter molecule 1"/>
    <property type="match status" value="1"/>
</dbReference>
<evidence type="ECO:0000313" key="12">
    <source>
        <dbReference type="Proteomes" id="UP000472260"/>
    </source>
</evidence>
<dbReference type="InterPro" id="IPR001452">
    <property type="entry name" value="SH3_domain"/>
</dbReference>
<keyword evidence="3 7" id="KW-0728">SH3 domain</keyword>
<dbReference type="Ensembl" id="ENSSANT00000079919.1">
    <property type="protein sequence ID" value="ENSSANP00000075175.1"/>
    <property type="gene ID" value="ENSSANG00000037037.1"/>
</dbReference>
<evidence type="ECO:0000256" key="4">
    <source>
        <dbReference type="ARBA" id="ARBA00022448"/>
    </source>
</evidence>
<reference evidence="11" key="1">
    <citation type="submission" date="2025-08" db="UniProtKB">
        <authorList>
            <consortium name="Ensembl"/>
        </authorList>
    </citation>
    <scope>IDENTIFICATION</scope>
</reference>
<dbReference type="GO" id="GO:0031901">
    <property type="term" value="C:early endosome membrane"/>
    <property type="evidence" value="ECO:0007669"/>
    <property type="project" value="UniProtKB-SubCell"/>
</dbReference>
<dbReference type="SMART" id="SM00326">
    <property type="entry name" value="SH3"/>
    <property type="match status" value="1"/>
</dbReference>
<feature type="domain" description="VHS" evidence="10">
    <location>
        <begin position="16"/>
        <end position="143"/>
    </location>
</feature>
<feature type="region of interest" description="Disordered" evidence="8">
    <location>
        <begin position="465"/>
        <end position="499"/>
    </location>
</feature>
<dbReference type="SMART" id="SM00726">
    <property type="entry name" value="UIM"/>
    <property type="match status" value="1"/>
</dbReference>
<accession>A0A671QWM7</accession>
<dbReference type="PANTHER" id="PTHR45929">
    <property type="entry name" value="JAK PATHWAY SIGNAL TRANSDUCTION ADAPTOR MOLECULE"/>
    <property type="match status" value="1"/>
</dbReference>
<evidence type="ECO:0000256" key="3">
    <source>
        <dbReference type="ARBA" id="ARBA00022443"/>
    </source>
</evidence>
<dbReference type="GO" id="GO:0007165">
    <property type="term" value="P:signal transduction"/>
    <property type="evidence" value="ECO:0007669"/>
    <property type="project" value="TreeGrafter"/>
</dbReference>
<feature type="compositionally biased region" description="Low complexity" evidence="8">
    <location>
        <begin position="480"/>
        <end position="499"/>
    </location>
</feature>
<dbReference type="Gene3D" id="2.30.30.40">
    <property type="entry name" value="SH3 Domains"/>
    <property type="match status" value="1"/>
</dbReference>
<evidence type="ECO:0000256" key="5">
    <source>
        <dbReference type="ARBA" id="ARBA00022753"/>
    </source>
</evidence>
<dbReference type="CDD" id="cd11820">
    <property type="entry name" value="SH3_STAM"/>
    <property type="match status" value="1"/>
</dbReference>
<dbReference type="PANTHER" id="PTHR45929:SF1">
    <property type="entry name" value="HEMATOPOIETIC LINEAGE CELL-SPECIFIC PROTEIN-RELATED"/>
    <property type="match status" value="1"/>
</dbReference>
<dbReference type="Gene3D" id="1.20.5.1940">
    <property type="match status" value="1"/>
</dbReference>
<dbReference type="Pfam" id="PF00790">
    <property type="entry name" value="VHS"/>
    <property type="match status" value="1"/>
</dbReference>
<organism evidence="11 12">
    <name type="scientific">Sinocyclocheilus anshuiensis</name>
    <dbReference type="NCBI Taxonomy" id="1608454"/>
    <lineage>
        <taxon>Eukaryota</taxon>
        <taxon>Metazoa</taxon>
        <taxon>Chordata</taxon>
        <taxon>Craniata</taxon>
        <taxon>Vertebrata</taxon>
        <taxon>Euteleostomi</taxon>
        <taxon>Actinopterygii</taxon>
        <taxon>Neopterygii</taxon>
        <taxon>Teleostei</taxon>
        <taxon>Ostariophysi</taxon>
        <taxon>Cypriniformes</taxon>
        <taxon>Cyprinidae</taxon>
        <taxon>Cyprininae</taxon>
        <taxon>Sinocyclocheilus</taxon>
    </lineage>
</organism>
<dbReference type="InterPro" id="IPR002014">
    <property type="entry name" value="VHS_dom"/>
</dbReference>
<reference evidence="11" key="2">
    <citation type="submission" date="2025-09" db="UniProtKB">
        <authorList>
            <consortium name="Ensembl"/>
        </authorList>
    </citation>
    <scope>IDENTIFICATION</scope>
</reference>
<protein>
    <submittedName>
        <fullName evidence="11">Signal transducing adapter molecule 2-like</fullName>
    </submittedName>
</protein>
<comment type="similarity">
    <text evidence="2">Belongs to the STAM family.</text>
</comment>
<dbReference type="SMART" id="SM00288">
    <property type="entry name" value="VHS"/>
    <property type="match status" value="1"/>
</dbReference>
<evidence type="ECO:0000259" key="9">
    <source>
        <dbReference type="PROSITE" id="PS50002"/>
    </source>
</evidence>
<evidence type="ECO:0000256" key="6">
    <source>
        <dbReference type="ARBA" id="ARBA00022927"/>
    </source>
</evidence>
<dbReference type="GO" id="GO:0030139">
    <property type="term" value="C:endocytic vesicle"/>
    <property type="evidence" value="ECO:0007669"/>
    <property type="project" value="TreeGrafter"/>
</dbReference>
<evidence type="ECO:0000256" key="7">
    <source>
        <dbReference type="PROSITE-ProRule" id="PRU00192"/>
    </source>
</evidence>
<dbReference type="InterPro" id="IPR036028">
    <property type="entry name" value="SH3-like_dom_sf"/>
</dbReference>